<sequence length="69" mass="7408">MMSHMCIDSTTRAASELGFEVLLVHDACTTKALAFQAEVIPALQVHAAFMAALGSFARVVSLDELKDLL</sequence>
<reference evidence="2" key="1">
    <citation type="submission" date="2019-08" db="EMBL/GenBank/DDBJ databases">
        <authorList>
            <person name="Kucharzyk K."/>
            <person name="Murdoch R.W."/>
            <person name="Higgins S."/>
            <person name="Loffler F."/>
        </authorList>
    </citation>
    <scope>NUCLEOTIDE SEQUENCE</scope>
</reference>
<dbReference type="SUPFAM" id="SSF52499">
    <property type="entry name" value="Isochorismatase-like hydrolases"/>
    <property type="match status" value="1"/>
</dbReference>
<proteinExistence type="predicted"/>
<organism evidence="2">
    <name type="scientific">bioreactor metagenome</name>
    <dbReference type="NCBI Taxonomy" id="1076179"/>
    <lineage>
        <taxon>unclassified sequences</taxon>
        <taxon>metagenomes</taxon>
        <taxon>ecological metagenomes</taxon>
    </lineage>
</organism>
<dbReference type="Pfam" id="PF00857">
    <property type="entry name" value="Isochorismatase"/>
    <property type="match status" value="1"/>
</dbReference>
<evidence type="ECO:0000259" key="1">
    <source>
        <dbReference type="Pfam" id="PF00857"/>
    </source>
</evidence>
<dbReference type="Gene3D" id="3.40.50.850">
    <property type="entry name" value="Isochorismatase-like"/>
    <property type="match status" value="1"/>
</dbReference>
<feature type="domain" description="Isochorismatase-like" evidence="1">
    <location>
        <begin position="1"/>
        <end position="44"/>
    </location>
</feature>
<dbReference type="InterPro" id="IPR036380">
    <property type="entry name" value="Isochorismatase-like_sf"/>
</dbReference>
<gene>
    <name evidence="2" type="ORF">SDC9_166991</name>
</gene>
<dbReference type="InterPro" id="IPR000868">
    <property type="entry name" value="Isochorismatase-like_dom"/>
</dbReference>
<name>A0A645G1D6_9ZZZZ</name>
<evidence type="ECO:0000313" key="2">
    <source>
        <dbReference type="EMBL" id="MPN19619.1"/>
    </source>
</evidence>
<accession>A0A645G1D6</accession>
<protein>
    <recommendedName>
        <fullName evidence="1">Isochorismatase-like domain-containing protein</fullName>
    </recommendedName>
</protein>
<dbReference type="AlphaFoldDB" id="A0A645G1D6"/>
<dbReference type="EMBL" id="VSSQ01067214">
    <property type="protein sequence ID" value="MPN19619.1"/>
    <property type="molecule type" value="Genomic_DNA"/>
</dbReference>
<comment type="caution">
    <text evidence="2">The sequence shown here is derived from an EMBL/GenBank/DDBJ whole genome shotgun (WGS) entry which is preliminary data.</text>
</comment>